<keyword evidence="7" id="KW-0106">Calcium</keyword>
<evidence type="ECO:0000313" key="12">
    <source>
        <dbReference type="EMBL" id="QFJ55745.1"/>
    </source>
</evidence>
<reference evidence="13" key="1">
    <citation type="submission" date="2019-08" db="EMBL/GenBank/DDBJ databases">
        <title>Complete Genome Sequence of the Polysaccharide-Degrading Rumen Bacterium Pseudobutyrivibrio xylanivorans MA3014.</title>
        <authorList>
            <person name="Palevich N."/>
            <person name="Maclean P.H."/>
            <person name="Kelly W.J."/>
            <person name="Leahy S.C."/>
            <person name="Rakonjac J."/>
            <person name="Attwood G.T."/>
        </authorList>
    </citation>
    <scope>NUCLEOTIDE SEQUENCE [LARGE SCALE GENOMIC DNA]</scope>
    <source>
        <strain evidence="13">MA3014</strain>
    </source>
</reference>
<dbReference type="OrthoDB" id="9769193at2"/>
<dbReference type="Gene3D" id="3.40.50.2300">
    <property type="match status" value="2"/>
</dbReference>
<evidence type="ECO:0000256" key="1">
    <source>
        <dbReference type="ARBA" id="ARBA00004196"/>
    </source>
</evidence>
<dbReference type="PANTHER" id="PTHR30036:SF2">
    <property type="entry name" value="D-GALACTOSE_METHYL-GALACTOSIDE BINDING PERIPLASMIC PROTEIN MGLB"/>
    <property type="match status" value="1"/>
</dbReference>
<keyword evidence="3" id="KW-0762">Sugar transport</keyword>
<proteinExistence type="predicted"/>
<dbReference type="InterPro" id="IPR050555">
    <property type="entry name" value="Bact_Solute-Bind_Prot2"/>
</dbReference>
<dbReference type="GO" id="GO:0030246">
    <property type="term" value="F:carbohydrate binding"/>
    <property type="evidence" value="ECO:0007669"/>
    <property type="project" value="InterPro"/>
</dbReference>
<evidence type="ECO:0000256" key="4">
    <source>
        <dbReference type="ARBA" id="ARBA00022723"/>
    </source>
</evidence>
<dbReference type="GO" id="GO:0030288">
    <property type="term" value="C:outer membrane-bounded periplasmic space"/>
    <property type="evidence" value="ECO:0007669"/>
    <property type="project" value="TreeGrafter"/>
</dbReference>
<sequence>MKKKIAMLMLFAVTGSLLSSCKSNQPEEEINKSIKIGVTMYNEFDPFTEDIRHNIEENLLKLGQDSEVDVTTTVVYSSKNQLVQNEQVDDFIEKGYDAICVNLVDRTDASVIIEKAKSADIPIIFFNREPVEDDLRRFDKLYYVGAKPEESGRIQGELVLSAWEDREEDIDLNHDGVIQYVMLEGEAGHPDAIIRSRVSVDTITAGGVEIERLGDEIANWDRQQAQTKINSLLQGYPRQIELILANDDNMALGAVDALKEFGVQTMPLVVGVNGQTEAIEQIKSGLIEGTALNNAKEKGRIIAEMAYGLSFNNSIPEDIQLTKGKYYFVPYEKIDRKNARQYLQE</sequence>
<comment type="subunit">
    <text evidence="8">The ABC transporter complex is composed of one ATP-binding protein (MglA), two transmembrane proteins (MglC) and a solute-binding protein (MglB).</text>
</comment>
<dbReference type="Proteomes" id="UP000327030">
    <property type="component" value="Chromosome 1"/>
</dbReference>
<dbReference type="InterPro" id="IPR025997">
    <property type="entry name" value="SBP_2_dom"/>
</dbReference>
<evidence type="ECO:0000256" key="2">
    <source>
        <dbReference type="ARBA" id="ARBA00022448"/>
    </source>
</evidence>
<keyword evidence="5 10" id="KW-0732">Signal</keyword>
<dbReference type="PANTHER" id="PTHR30036">
    <property type="entry name" value="D-XYLOSE-BINDING PERIPLASMIC PROTEIN"/>
    <property type="match status" value="1"/>
</dbReference>
<dbReference type="Pfam" id="PF13407">
    <property type="entry name" value="Peripla_BP_4"/>
    <property type="match status" value="1"/>
</dbReference>
<gene>
    <name evidence="12" type="ORF">FXF36_13070</name>
</gene>
<evidence type="ECO:0000256" key="10">
    <source>
        <dbReference type="SAM" id="SignalP"/>
    </source>
</evidence>
<feature type="domain" description="Periplasmic binding protein" evidence="11">
    <location>
        <begin position="36"/>
        <end position="309"/>
    </location>
</feature>
<keyword evidence="6" id="KW-0574">Periplasm</keyword>
<evidence type="ECO:0000313" key="13">
    <source>
        <dbReference type="Proteomes" id="UP000327030"/>
    </source>
</evidence>
<evidence type="ECO:0000259" key="11">
    <source>
        <dbReference type="Pfam" id="PF13407"/>
    </source>
</evidence>
<evidence type="ECO:0000256" key="7">
    <source>
        <dbReference type="ARBA" id="ARBA00022837"/>
    </source>
</evidence>
<evidence type="ECO:0000256" key="6">
    <source>
        <dbReference type="ARBA" id="ARBA00022764"/>
    </source>
</evidence>
<evidence type="ECO:0000256" key="3">
    <source>
        <dbReference type="ARBA" id="ARBA00022597"/>
    </source>
</evidence>
<accession>A0A5P6VSR3</accession>
<evidence type="ECO:0000256" key="5">
    <source>
        <dbReference type="ARBA" id="ARBA00022729"/>
    </source>
</evidence>
<dbReference type="AlphaFoldDB" id="A0A5P6VSR3"/>
<dbReference type="EMBL" id="CP043028">
    <property type="protein sequence ID" value="QFJ55745.1"/>
    <property type="molecule type" value="Genomic_DNA"/>
</dbReference>
<dbReference type="InterPro" id="IPR028082">
    <property type="entry name" value="Peripla_BP_I"/>
</dbReference>
<dbReference type="KEGG" id="pxv:FXF36_13070"/>
<evidence type="ECO:0000256" key="9">
    <source>
        <dbReference type="ARBA" id="ARBA00034344"/>
    </source>
</evidence>
<dbReference type="SUPFAM" id="SSF53822">
    <property type="entry name" value="Periplasmic binding protein-like I"/>
    <property type="match status" value="1"/>
</dbReference>
<keyword evidence="2" id="KW-0813">Transport</keyword>
<feature type="chain" id="PRO_5038590282" description="D-galactose/methyl-galactoside binding periplasmic protein MglB" evidence="10">
    <location>
        <begin position="20"/>
        <end position="345"/>
    </location>
</feature>
<dbReference type="GO" id="GO:0046872">
    <property type="term" value="F:metal ion binding"/>
    <property type="evidence" value="ECO:0007669"/>
    <property type="project" value="UniProtKB-KW"/>
</dbReference>
<feature type="signal peptide" evidence="10">
    <location>
        <begin position="1"/>
        <end position="19"/>
    </location>
</feature>
<dbReference type="PROSITE" id="PS51257">
    <property type="entry name" value="PROKAR_LIPOPROTEIN"/>
    <property type="match status" value="1"/>
</dbReference>
<protein>
    <recommendedName>
        <fullName evidence="9">D-galactose/methyl-galactoside binding periplasmic protein MglB</fullName>
    </recommendedName>
</protein>
<dbReference type="CDD" id="cd01539">
    <property type="entry name" value="PBP1_GGBP"/>
    <property type="match status" value="1"/>
</dbReference>
<keyword evidence="4" id="KW-0479">Metal-binding</keyword>
<dbReference type="RefSeq" id="WP_151624806.1">
    <property type="nucleotide sequence ID" value="NZ_CP043028.1"/>
</dbReference>
<evidence type="ECO:0000256" key="8">
    <source>
        <dbReference type="ARBA" id="ARBA00034323"/>
    </source>
</evidence>
<organism evidence="12 13">
    <name type="scientific">Pseudobutyrivibrio xylanivorans</name>
    <dbReference type="NCBI Taxonomy" id="185007"/>
    <lineage>
        <taxon>Bacteria</taxon>
        <taxon>Bacillati</taxon>
        <taxon>Bacillota</taxon>
        <taxon>Clostridia</taxon>
        <taxon>Lachnospirales</taxon>
        <taxon>Lachnospiraceae</taxon>
        <taxon>Pseudobutyrivibrio</taxon>
    </lineage>
</organism>
<name>A0A5P6VSR3_PSEXY</name>
<comment type="subcellular location">
    <subcellularLocation>
        <location evidence="1">Cell envelope</location>
    </subcellularLocation>
</comment>
<dbReference type="InterPro" id="IPR044085">
    <property type="entry name" value="MglB-like_PBP1"/>
</dbReference>